<reference evidence="3" key="2">
    <citation type="submission" date="2019-09" db="UniProtKB">
        <authorList>
            <consortium name="WormBaseParasite"/>
        </authorList>
    </citation>
    <scope>IDENTIFICATION</scope>
</reference>
<protein>
    <submittedName>
        <fullName evidence="3">Pyridoxamine 5'-phosphate oxidase family protein</fullName>
    </submittedName>
</protein>
<evidence type="ECO:0000313" key="2">
    <source>
        <dbReference type="Proteomes" id="UP000050761"/>
    </source>
</evidence>
<evidence type="ECO:0000313" key="1">
    <source>
        <dbReference type="EMBL" id="VDP31698.1"/>
    </source>
</evidence>
<sequence length="85" mass="9520">MLAKIEELDWMKSIDETDTQLRHGAVRLPFVPVNGSLPSGSGERQLFSNVGNLEHAKKLFVLDKAGEEYWRHGKTPSIEAGREAE</sequence>
<dbReference type="EMBL" id="UZAH01033855">
    <property type="protein sequence ID" value="VDP31698.1"/>
    <property type="molecule type" value="Genomic_DNA"/>
</dbReference>
<reference evidence="1 2" key="1">
    <citation type="submission" date="2018-11" db="EMBL/GenBank/DDBJ databases">
        <authorList>
            <consortium name="Pathogen Informatics"/>
        </authorList>
    </citation>
    <scope>NUCLEOTIDE SEQUENCE [LARGE SCALE GENOMIC DNA]</scope>
</reference>
<gene>
    <name evidence="1" type="ORF">HPBE_LOCUS22296</name>
</gene>
<dbReference type="AlphaFoldDB" id="A0A183GI55"/>
<evidence type="ECO:0000313" key="3">
    <source>
        <dbReference type="WBParaSite" id="HPBE_0002229701-mRNA-1"/>
    </source>
</evidence>
<accession>A0A183GI55</accession>
<organism evidence="2 3">
    <name type="scientific">Heligmosomoides polygyrus</name>
    <name type="common">Parasitic roundworm</name>
    <dbReference type="NCBI Taxonomy" id="6339"/>
    <lineage>
        <taxon>Eukaryota</taxon>
        <taxon>Metazoa</taxon>
        <taxon>Ecdysozoa</taxon>
        <taxon>Nematoda</taxon>
        <taxon>Chromadorea</taxon>
        <taxon>Rhabditida</taxon>
        <taxon>Rhabditina</taxon>
        <taxon>Rhabditomorpha</taxon>
        <taxon>Strongyloidea</taxon>
        <taxon>Heligmosomidae</taxon>
        <taxon>Heligmosomoides</taxon>
    </lineage>
</organism>
<dbReference type="WBParaSite" id="HPBE_0002229701-mRNA-1">
    <property type="protein sequence ID" value="HPBE_0002229701-mRNA-1"/>
    <property type="gene ID" value="HPBE_0002229701"/>
</dbReference>
<dbReference type="Proteomes" id="UP000050761">
    <property type="component" value="Unassembled WGS sequence"/>
</dbReference>
<accession>A0A3P8DCX9</accession>
<proteinExistence type="predicted"/>
<keyword evidence="2" id="KW-1185">Reference proteome</keyword>
<name>A0A183GI55_HELPZ</name>